<name>A0A934HRD9_9RHOB</name>
<dbReference type="PROSITE" id="PS51186">
    <property type="entry name" value="GNAT"/>
    <property type="match status" value="1"/>
</dbReference>
<evidence type="ECO:0000313" key="2">
    <source>
        <dbReference type="EMBL" id="MBI6629270.1"/>
    </source>
</evidence>
<comment type="caution">
    <text evidence="2">The sequence shown here is derived from an EMBL/GenBank/DDBJ whole genome shotgun (WGS) entry which is preliminary data.</text>
</comment>
<dbReference type="InterPro" id="IPR051908">
    <property type="entry name" value="Ribosomal_N-acetyltransferase"/>
</dbReference>
<proteinExistence type="predicted"/>
<dbReference type="Pfam" id="PF13302">
    <property type="entry name" value="Acetyltransf_3"/>
    <property type="match status" value="1"/>
</dbReference>
<dbReference type="PANTHER" id="PTHR43441">
    <property type="entry name" value="RIBOSOMAL-PROTEIN-SERINE ACETYLTRANSFERASE"/>
    <property type="match status" value="1"/>
</dbReference>
<reference evidence="2" key="1">
    <citation type="submission" date="2020-12" db="EMBL/GenBank/DDBJ databases">
        <title>Pontibaca salina gen. nov., sp. nov., isolated from marine sediment.</title>
        <authorList>
            <person name="Bo J."/>
            <person name="Wang S."/>
            <person name="Song X."/>
            <person name="Du Z."/>
        </authorList>
    </citation>
    <scope>NUCLEOTIDE SEQUENCE</scope>
    <source>
        <strain evidence="2">S1109L</strain>
    </source>
</reference>
<protein>
    <submittedName>
        <fullName evidence="2">GNAT family N-acetyltransferase</fullName>
    </submittedName>
</protein>
<feature type="domain" description="N-acetyltransferase" evidence="1">
    <location>
        <begin position="33"/>
        <end position="188"/>
    </location>
</feature>
<evidence type="ECO:0000313" key="3">
    <source>
        <dbReference type="Proteomes" id="UP000613255"/>
    </source>
</evidence>
<dbReference type="SUPFAM" id="SSF55729">
    <property type="entry name" value="Acyl-CoA N-acyltransferases (Nat)"/>
    <property type="match status" value="1"/>
</dbReference>
<dbReference type="AlphaFoldDB" id="A0A934HRD9"/>
<dbReference type="GO" id="GO:0008999">
    <property type="term" value="F:protein-N-terminal-alanine acetyltransferase activity"/>
    <property type="evidence" value="ECO:0007669"/>
    <property type="project" value="TreeGrafter"/>
</dbReference>
<dbReference type="PANTHER" id="PTHR43441:SF2">
    <property type="entry name" value="FAMILY ACETYLTRANSFERASE, PUTATIVE (AFU_ORTHOLOGUE AFUA_7G00850)-RELATED"/>
    <property type="match status" value="1"/>
</dbReference>
<sequence length="240" mass="27055">MKADSSDRRLGAVVRGWTPPPWPAAAMLQGQYVRLEPLSPDQHARALYDAYKGHEALWDYMAYGPFAGFDSYRDWMEQAVAGADTVFFAVRKLETDQVGGVASYLRIKPAAGVIEVGHINYAPILQQTRAATEAMALMMGWAFDAGYRRYEWKCDALNIASRRAAQRLGFSYEGVFRQAMVVKGRNRDTAWFAVIDCDWPILRTAFRQWLEPSNFDDKGHQIIALRDLTAPARVSSDPLI</sequence>
<organism evidence="2 3">
    <name type="scientific">Pontibaca salina</name>
    <dbReference type="NCBI Taxonomy" id="2795731"/>
    <lineage>
        <taxon>Bacteria</taxon>
        <taxon>Pseudomonadati</taxon>
        <taxon>Pseudomonadota</taxon>
        <taxon>Alphaproteobacteria</taxon>
        <taxon>Rhodobacterales</taxon>
        <taxon>Roseobacteraceae</taxon>
        <taxon>Pontibaca</taxon>
    </lineage>
</organism>
<dbReference type="GO" id="GO:1990189">
    <property type="term" value="F:protein N-terminal-serine acetyltransferase activity"/>
    <property type="evidence" value="ECO:0007669"/>
    <property type="project" value="TreeGrafter"/>
</dbReference>
<dbReference type="Gene3D" id="3.40.630.30">
    <property type="match status" value="1"/>
</dbReference>
<gene>
    <name evidence="2" type="ORF">JAO82_05175</name>
</gene>
<dbReference type="Proteomes" id="UP000613255">
    <property type="component" value="Unassembled WGS sequence"/>
</dbReference>
<keyword evidence="3" id="KW-1185">Reference proteome</keyword>
<dbReference type="InterPro" id="IPR000182">
    <property type="entry name" value="GNAT_dom"/>
</dbReference>
<dbReference type="FunFam" id="3.40.630.30:FF:000047">
    <property type="entry name" value="Acetyltransferase, GNAT family"/>
    <property type="match status" value="1"/>
</dbReference>
<evidence type="ECO:0000259" key="1">
    <source>
        <dbReference type="PROSITE" id="PS51186"/>
    </source>
</evidence>
<dbReference type="RefSeq" id="WP_198685297.1">
    <property type="nucleotide sequence ID" value="NZ_JAEIJD010000003.1"/>
</dbReference>
<accession>A0A934HRD9</accession>
<dbReference type="InterPro" id="IPR016181">
    <property type="entry name" value="Acyl_CoA_acyltransferase"/>
</dbReference>
<dbReference type="EMBL" id="JAEIJD010000003">
    <property type="protein sequence ID" value="MBI6629270.1"/>
    <property type="molecule type" value="Genomic_DNA"/>
</dbReference>